<keyword evidence="2" id="KW-1185">Reference proteome</keyword>
<evidence type="ECO:0000313" key="2">
    <source>
        <dbReference type="Proteomes" id="UP001485301"/>
    </source>
</evidence>
<evidence type="ECO:0000313" key="1">
    <source>
        <dbReference type="EMBL" id="WZN57900.1"/>
    </source>
</evidence>
<accession>A0ACD5CBT8</accession>
<dbReference type="EMBL" id="CP151087">
    <property type="protein sequence ID" value="WZN57900.1"/>
    <property type="molecule type" value="Genomic_DNA"/>
</dbReference>
<name>A0ACD5CBT8_9SPHI</name>
<reference evidence="1" key="1">
    <citation type="submission" date="2024-04" db="EMBL/GenBank/DDBJ databases">
        <title>Complete genome sequence of Sphingobacterium thalpophiium BAA-1094.</title>
        <authorList>
            <person name="Adaikpoh B.I."/>
        </authorList>
    </citation>
    <scope>NUCLEOTIDE SEQUENCE</scope>
    <source>
        <strain evidence="1">BAA-1094</strain>
    </source>
</reference>
<proteinExistence type="predicted"/>
<dbReference type="Proteomes" id="UP001485301">
    <property type="component" value="Chromosome"/>
</dbReference>
<sequence>MMEDGLQYTIVKPDEAIASFVDSFWCLRNESGVIKETIGLPDGRVDLFLFKSSEDNFRIVLLGLGTMPHEEATIPIDGQLFCISFKLLGAEYILKESIAGIINTGKFLSTDFWGFCELDLVDFDLFVVKSVQIIKSLLPSMIDERKRKLFELIYQRKGAISVAELSEHIFWNSRQINRYFNQQFGLSLKSYCNILRFRSSLNHIAKGKLFPEEHFFDQTHFIKEIKKFSGVVPKELLKNKNDRFILLSSLTSQ</sequence>
<gene>
    <name evidence="1" type="ORF">AACH28_10220</name>
</gene>
<protein>
    <submittedName>
        <fullName evidence="1">AraC family transcriptional regulator</fullName>
    </submittedName>
</protein>
<organism evidence="1 2">
    <name type="scientific">Sphingobacterium thalpophilum</name>
    <dbReference type="NCBI Taxonomy" id="259"/>
    <lineage>
        <taxon>Bacteria</taxon>
        <taxon>Pseudomonadati</taxon>
        <taxon>Bacteroidota</taxon>
        <taxon>Sphingobacteriia</taxon>
        <taxon>Sphingobacteriales</taxon>
        <taxon>Sphingobacteriaceae</taxon>
        <taxon>Sphingobacterium</taxon>
    </lineage>
</organism>